<evidence type="ECO:0000256" key="5">
    <source>
        <dbReference type="ARBA" id="ARBA00022889"/>
    </source>
</evidence>
<dbReference type="GO" id="GO:0031012">
    <property type="term" value="C:extracellular matrix"/>
    <property type="evidence" value="ECO:0007669"/>
    <property type="project" value="TreeGrafter"/>
</dbReference>
<evidence type="ECO:0000313" key="14">
    <source>
        <dbReference type="Proteomes" id="UP000248482"/>
    </source>
</evidence>
<organism evidence="14 15">
    <name type="scientific">Enhydra lutris kenyoni</name>
    <name type="common">northern sea otter</name>
    <dbReference type="NCBI Taxonomy" id="391180"/>
    <lineage>
        <taxon>Eukaryota</taxon>
        <taxon>Metazoa</taxon>
        <taxon>Chordata</taxon>
        <taxon>Craniata</taxon>
        <taxon>Vertebrata</taxon>
        <taxon>Euteleostomi</taxon>
        <taxon>Mammalia</taxon>
        <taxon>Eutheria</taxon>
        <taxon>Laurasiatheria</taxon>
        <taxon>Carnivora</taxon>
        <taxon>Caniformia</taxon>
        <taxon>Musteloidea</taxon>
        <taxon>Mustelidae</taxon>
        <taxon>Lutrinae</taxon>
        <taxon>Enhydra</taxon>
    </lineage>
</organism>
<evidence type="ECO:0000256" key="9">
    <source>
        <dbReference type="ARBA" id="ARBA00081743"/>
    </source>
</evidence>
<dbReference type="STRING" id="391180.A0A2Y9IW15"/>
<dbReference type="KEGG" id="elk:111141684"/>
<dbReference type="PROSITE" id="PS50184">
    <property type="entry name" value="VWFC_2"/>
    <property type="match status" value="1"/>
</dbReference>
<dbReference type="InterPro" id="IPR043973">
    <property type="entry name" value="TSP1_CCN"/>
</dbReference>
<dbReference type="PROSITE" id="PS50092">
    <property type="entry name" value="TSP1"/>
    <property type="match status" value="1"/>
</dbReference>
<dbReference type="CTD" id="8839"/>
<feature type="domain" description="VWFC" evidence="12">
    <location>
        <begin position="98"/>
        <end position="164"/>
    </location>
</feature>
<sequence length="280" mass="30288">MRGTPQTHLLAFSLLCLLSKVCAQLCPTPCACPWPPPRCPLGVPLVLDGCGCCRVCARRLGEPCDHLHVCDPSQGLVCQPRVGPGRRGAVCLWGEDDGSCEVNGRLYRDGETFQPHCRIRCQCEDGGFTCVPLCSEDVRLPSWDCPYPRRVEVPGKCCPEWVCDRGRELGVQPLPAQGTASETLAALPPSPSTSTHRPQPLSWKMPWGPQFSGLVAPPPPGAPCPEWSTAWGPCSTTCGLGVATRVSNQNRLCRLETQRRLCLLGPCPPARGRGPRNSAF</sequence>
<accession>A0A2Y9IW15</accession>
<dbReference type="Gene3D" id="4.10.40.20">
    <property type="match status" value="1"/>
</dbReference>
<dbReference type="Pfam" id="PF00219">
    <property type="entry name" value="IGFBP"/>
    <property type="match status" value="1"/>
</dbReference>
<dbReference type="PANTHER" id="PTHR11348">
    <property type="entry name" value="CONNECTIVE TISSUE GROWTH FACTOR-RELATED"/>
    <property type="match status" value="1"/>
</dbReference>
<proteinExistence type="inferred from homology"/>
<keyword evidence="5" id="KW-0130">Cell adhesion</keyword>
<evidence type="ECO:0000256" key="11">
    <source>
        <dbReference type="SAM" id="SignalP"/>
    </source>
</evidence>
<evidence type="ECO:0000256" key="7">
    <source>
        <dbReference type="ARBA" id="ARBA00056453"/>
    </source>
</evidence>
<dbReference type="InterPro" id="IPR050941">
    <property type="entry name" value="CCN"/>
</dbReference>
<feature type="signal peptide" evidence="11">
    <location>
        <begin position="1"/>
        <end position="23"/>
    </location>
</feature>
<dbReference type="AlphaFoldDB" id="A0A2Y9IW15"/>
<dbReference type="SUPFAM" id="SSF57184">
    <property type="entry name" value="Growth factor receptor domain"/>
    <property type="match status" value="1"/>
</dbReference>
<dbReference type="PROSITE" id="PS51323">
    <property type="entry name" value="IGFBP_N_2"/>
    <property type="match status" value="1"/>
</dbReference>
<dbReference type="InterPro" id="IPR001007">
    <property type="entry name" value="VWF_dom"/>
</dbReference>
<comment type="subcellular location">
    <subcellularLocation>
        <location evidence="1">Secreted</location>
    </subcellularLocation>
</comment>
<dbReference type="InterPro" id="IPR000884">
    <property type="entry name" value="TSP1_rpt"/>
</dbReference>
<dbReference type="Pfam" id="PF00093">
    <property type="entry name" value="VWC"/>
    <property type="match status" value="1"/>
</dbReference>
<dbReference type="InterPro" id="IPR000867">
    <property type="entry name" value="IGFBP-like"/>
</dbReference>
<dbReference type="RefSeq" id="XP_022350145.1">
    <property type="nucleotide sequence ID" value="XM_022494437.1"/>
</dbReference>
<dbReference type="GO" id="GO:0008201">
    <property type="term" value="F:heparin binding"/>
    <property type="evidence" value="ECO:0007669"/>
    <property type="project" value="TreeGrafter"/>
</dbReference>
<dbReference type="FunFam" id="2.20.100.10:FF:000084">
    <property type="entry name" value="WNT1-inducible-signaling pathway protein 2 isoform X1"/>
    <property type="match status" value="1"/>
</dbReference>
<evidence type="ECO:0000256" key="10">
    <source>
        <dbReference type="ARBA" id="ARBA00083672"/>
    </source>
</evidence>
<dbReference type="SMART" id="SM00214">
    <property type="entry name" value="VWC"/>
    <property type="match status" value="1"/>
</dbReference>
<evidence type="ECO:0000256" key="4">
    <source>
        <dbReference type="ARBA" id="ARBA00022729"/>
    </source>
</evidence>
<protein>
    <recommendedName>
        <fullName evidence="8">CCN family member 5</fullName>
    </recommendedName>
    <alternativeName>
        <fullName evidence="9">Connective tissue growth factor-like protein</fullName>
    </alternativeName>
    <alternativeName>
        <fullName evidence="10">WNT1-inducible-signaling pathway protein 2</fullName>
    </alternativeName>
</protein>
<evidence type="ECO:0000256" key="3">
    <source>
        <dbReference type="ARBA" id="ARBA00022525"/>
    </source>
</evidence>
<evidence type="ECO:0000259" key="13">
    <source>
        <dbReference type="PROSITE" id="PS51323"/>
    </source>
</evidence>
<feature type="chain" id="PRO_5016159456" description="CCN family member 5" evidence="11">
    <location>
        <begin position="24"/>
        <end position="280"/>
    </location>
</feature>
<dbReference type="GO" id="GO:0045597">
    <property type="term" value="P:positive regulation of cell differentiation"/>
    <property type="evidence" value="ECO:0007669"/>
    <property type="project" value="TreeGrafter"/>
</dbReference>
<dbReference type="GO" id="GO:0007165">
    <property type="term" value="P:signal transduction"/>
    <property type="evidence" value="ECO:0007669"/>
    <property type="project" value="InterPro"/>
</dbReference>
<dbReference type="GO" id="GO:0005615">
    <property type="term" value="C:extracellular space"/>
    <property type="evidence" value="ECO:0007669"/>
    <property type="project" value="TreeGrafter"/>
</dbReference>
<dbReference type="SMART" id="SM00209">
    <property type="entry name" value="TSP1"/>
    <property type="match status" value="1"/>
</dbReference>
<evidence type="ECO:0000256" key="8">
    <source>
        <dbReference type="ARBA" id="ARBA00072546"/>
    </source>
</evidence>
<keyword evidence="6" id="KW-1015">Disulfide bond</keyword>
<dbReference type="InterPro" id="IPR036383">
    <property type="entry name" value="TSP1_rpt_sf"/>
</dbReference>
<feature type="domain" description="IGFBP N-terminal" evidence="13">
    <location>
        <begin position="22"/>
        <end position="103"/>
    </location>
</feature>
<dbReference type="GeneID" id="111141684"/>
<evidence type="ECO:0000256" key="1">
    <source>
        <dbReference type="ARBA" id="ARBA00004613"/>
    </source>
</evidence>
<dbReference type="Gene3D" id="2.20.100.10">
    <property type="entry name" value="Thrombospondin type-1 (TSP1) repeat"/>
    <property type="match status" value="1"/>
</dbReference>
<dbReference type="PROSITE" id="PS00222">
    <property type="entry name" value="IGFBP_N_1"/>
    <property type="match status" value="1"/>
</dbReference>
<dbReference type="SMART" id="SM00121">
    <property type="entry name" value="IB"/>
    <property type="match status" value="1"/>
</dbReference>
<keyword evidence="4 11" id="KW-0732">Signal</keyword>
<reference evidence="15" key="1">
    <citation type="submission" date="2025-08" db="UniProtKB">
        <authorList>
            <consortium name="RefSeq"/>
        </authorList>
    </citation>
    <scope>IDENTIFICATION</scope>
    <source>
        <tissue evidence="15">Blood</tissue>
    </source>
</reference>
<dbReference type="PROSITE" id="PS01208">
    <property type="entry name" value="VWFC_1"/>
    <property type="match status" value="1"/>
</dbReference>
<keyword evidence="3" id="KW-0964">Secreted</keyword>
<dbReference type="InterPro" id="IPR009030">
    <property type="entry name" value="Growth_fac_rcpt_cys_sf"/>
</dbReference>
<evidence type="ECO:0000313" key="15">
    <source>
        <dbReference type="RefSeq" id="XP_022350145.1"/>
    </source>
</evidence>
<dbReference type="PANTHER" id="PTHR11348:SF22">
    <property type="entry name" value="CCN FAMILY MEMBER 5"/>
    <property type="match status" value="1"/>
</dbReference>
<dbReference type="OrthoDB" id="365605at2759"/>
<dbReference type="Proteomes" id="UP000248482">
    <property type="component" value="Unplaced"/>
</dbReference>
<gene>
    <name evidence="15" type="primary">LOC111141684</name>
</gene>
<dbReference type="InterPro" id="IPR017891">
    <property type="entry name" value="Insulin_GF-bd_Cys-rich_CS"/>
</dbReference>
<dbReference type="SUPFAM" id="SSF82895">
    <property type="entry name" value="TSP-1 type 1 repeat"/>
    <property type="match status" value="1"/>
</dbReference>
<dbReference type="GO" id="GO:0005634">
    <property type="term" value="C:nucleus"/>
    <property type="evidence" value="ECO:0007669"/>
    <property type="project" value="UniProtKB-ARBA"/>
</dbReference>
<evidence type="ECO:0000256" key="6">
    <source>
        <dbReference type="ARBA" id="ARBA00023157"/>
    </source>
</evidence>
<comment type="similarity">
    <text evidence="2">Belongs to the CCN family.</text>
</comment>
<evidence type="ECO:0000256" key="2">
    <source>
        <dbReference type="ARBA" id="ARBA00008125"/>
    </source>
</evidence>
<comment type="function">
    <text evidence="7">May play an important role in modulating bone turnover. Promotes the adhesion of osteoblast cells and inhibits the binding of fibrinogen to integrin receptors. In addition, inhibits osteocalcin production.</text>
</comment>
<dbReference type="GO" id="GO:0005178">
    <property type="term" value="F:integrin binding"/>
    <property type="evidence" value="ECO:0007669"/>
    <property type="project" value="TreeGrafter"/>
</dbReference>
<evidence type="ECO:0000259" key="12">
    <source>
        <dbReference type="PROSITE" id="PS50184"/>
    </source>
</evidence>
<dbReference type="GO" id="GO:0007155">
    <property type="term" value="P:cell adhesion"/>
    <property type="evidence" value="ECO:0007669"/>
    <property type="project" value="UniProtKB-KW"/>
</dbReference>
<keyword evidence="14" id="KW-1185">Reference proteome</keyword>
<name>A0A2Y9IW15_ENHLU</name>
<dbReference type="Pfam" id="PF19035">
    <property type="entry name" value="TSP1_CCN"/>
    <property type="match status" value="1"/>
</dbReference>